<name>A0A7R9A757_9CRUS</name>
<feature type="compositionally biased region" description="Low complexity" evidence="3">
    <location>
        <begin position="1469"/>
        <end position="1493"/>
    </location>
</feature>
<keyword evidence="7" id="KW-1185">Reference proteome</keyword>
<dbReference type="SUPFAM" id="SSF143548">
    <property type="entry name" value="Serine metabolism enzymes domain"/>
    <property type="match status" value="1"/>
</dbReference>
<dbReference type="OrthoDB" id="1621027at2759"/>
<feature type="region of interest" description="Disordered" evidence="3">
    <location>
        <begin position="1463"/>
        <end position="1493"/>
    </location>
</feature>
<feature type="region of interest" description="Disordered" evidence="3">
    <location>
        <begin position="851"/>
        <end position="1107"/>
    </location>
</feature>
<accession>A0A7R9A757</accession>
<feature type="compositionally biased region" description="Low complexity" evidence="3">
    <location>
        <begin position="1714"/>
        <end position="1728"/>
    </location>
</feature>
<feature type="compositionally biased region" description="Polar residues" evidence="3">
    <location>
        <begin position="851"/>
        <end position="879"/>
    </location>
</feature>
<feature type="compositionally biased region" description="Basic and acidic residues" evidence="3">
    <location>
        <begin position="1036"/>
        <end position="1053"/>
    </location>
</feature>
<dbReference type="InterPro" id="IPR029009">
    <property type="entry name" value="ASB_dom_sf"/>
</dbReference>
<dbReference type="GO" id="GO:0051287">
    <property type="term" value="F:NAD binding"/>
    <property type="evidence" value="ECO:0007669"/>
    <property type="project" value="InterPro"/>
</dbReference>
<evidence type="ECO:0000256" key="2">
    <source>
        <dbReference type="ARBA" id="ARBA00023027"/>
    </source>
</evidence>
<feature type="compositionally biased region" description="Basic residues" evidence="3">
    <location>
        <begin position="1809"/>
        <end position="1819"/>
    </location>
</feature>
<dbReference type="PANTHER" id="PTHR42938:SF22">
    <property type="entry name" value="D-3-PHOSPHOGLYCERATE DEHYDROGENASE"/>
    <property type="match status" value="1"/>
</dbReference>
<feature type="region of interest" description="Disordered" evidence="3">
    <location>
        <begin position="759"/>
        <end position="835"/>
    </location>
</feature>
<feature type="compositionally biased region" description="Low complexity" evidence="3">
    <location>
        <begin position="810"/>
        <end position="822"/>
    </location>
</feature>
<feature type="domain" description="D-isomer specific 2-hydroxyacid dehydrogenase NAD-binding" evidence="4">
    <location>
        <begin position="146"/>
        <end position="222"/>
    </location>
</feature>
<evidence type="ECO:0000259" key="5">
    <source>
        <dbReference type="Pfam" id="PF19304"/>
    </source>
</evidence>
<feature type="compositionally biased region" description="Polar residues" evidence="3">
    <location>
        <begin position="1687"/>
        <end position="1713"/>
    </location>
</feature>
<keyword evidence="1" id="KW-0560">Oxidoreductase</keyword>
<dbReference type="PROSITE" id="PS00065">
    <property type="entry name" value="D_2_HYDROXYACID_DH_1"/>
    <property type="match status" value="1"/>
</dbReference>
<feature type="region of interest" description="Disordered" evidence="3">
    <location>
        <begin position="1409"/>
        <end position="1433"/>
    </location>
</feature>
<feature type="compositionally biased region" description="Basic and acidic residues" evidence="3">
    <location>
        <begin position="1082"/>
        <end position="1096"/>
    </location>
</feature>
<dbReference type="Gene3D" id="3.40.50.720">
    <property type="entry name" value="NAD(P)-binding Rossmann-like Domain"/>
    <property type="match status" value="3"/>
</dbReference>
<evidence type="ECO:0000313" key="7">
    <source>
        <dbReference type="Proteomes" id="UP000677054"/>
    </source>
</evidence>
<feature type="domain" description="D-3-phosphoglycerate dehydrogenase ASB" evidence="5">
    <location>
        <begin position="265"/>
        <end position="382"/>
    </location>
</feature>
<dbReference type="InterPro" id="IPR036291">
    <property type="entry name" value="NAD(P)-bd_dom_sf"/>
</dbReference>
<feature type="compositionally biased region" description="Basic and acidic residues" evidence="3">
    <location>
        <begin position="893"/>
        <end position="902"/>
    </location>
</feature>
<feature type="compositionally biased region" description="Polar residues" evidence="3">
    <location>
        <begin position="1737"/>
        <end position="1752"/>
    </location>
</feature>
<feature type="compositionally biased region" description="Low complexity" evidence="3">
    <location>
        <begin position="910"/>
        <end position="920"/>
    </location>
</feature>
<feature type="compositionally biased region" description="Polar residues" evidence="3">
    <location>
        <begin position="1795"/>
        <end position="1806"/>
    </location>
</feature>
<reference evidence="6" key="1">
    <citation type="submission" date="2020-11" db="EMBL/GenBank/DDBJ databases">
        <authorList>
            <person name="Tran Van P."/>
        </authorList>
    </citation>
    <scope>NUCLEOTIDE SEQUENCE</scope>
</reference>
<dbReference type="Gene3D" id="3.30.1330.90">
    <property type="entry name" value="D-3-phosphoglycerate dehydrogenase, domain 3"/>
    <property type="match status" value="1"/>
</dbReference>
<dbReference type="Pfam" id="PF02826">
    <property type="entry name" value="2-Hacid_dh_C"/>
    <property type="match status" value="2"/>
</dbReference>
<evidence type="ECO:0000256" key="1">
    <source>
        <dbReference type="ARBA" id="ARBA00023002"/>
    </source>
</evidence>
<feature type="region of interest" description="Disordered" evidence="3">
    <location>
        <begin position="1657"/>
        <end position="1819"/>
    </location>
</feature>
<dbReference type="InterPro" id="IPR045626">
    <property type="entry name" value="PGDH_ASB_dom"/>
</dbReference>
<organism evidence="6">
    <name type="scientific">Darwinula stevensoni</name>
    <dbReference type="NCBI Taxonomy" id="69355"/>
    <lineage>
        <taxon>Eukaryota</taxon>
        <taxon>Metazoa</taxon>
        <taxon>Ecdysozoa</taxon>
        <taxon>Arthropoda</taxon>
        <taxon>Crustacea</taxon>
        <taxon>Oligostraca</taxon>
        <taxon>Ostracoda</taxon>
        <taxon>Podocopa</taxon>
        <taxon>Podocopida</taxon>
        <taxon>Darwinulocopina</taxon>
        <taxon>Darwinuloidea</taxon>
        <taxon>Darwinulidae</taxon>
        <taxon>Darwinula</taxon>
    </lineage>
</organism>
<feature type="compositionally biased region" description="Polar residues" evidence="3">
    <location>
        <begin position="959"/>
        <end position="969"/>
    </location>
</feature>
<dbReference type="Pfam" id="PF19304">
    <property type="entry name" value="PGDH_inter"/>
    <property type="match status" value="1"/>
</dbReference>
<feature type="compositionally biased region" description="Low complexity" evidence="3">
    <location>
        <begin position="1409"/>
        <end position="1426"/>
    </location>
</feature>
<evidence type="ECO:0000259" key="4">
    <source>
        <dbReference type="Pfam" id="PF02826"/>
    </source>
</evidence>
<evidence type="ECO:0000313" key="6">
    <source>
        <dbReference type="EMBL" id="CAD7246843.1"/>
    </source>
</evidence>
<dbReference type="EMBL" id="CAJPEV010001255">
    <property type="protein sequence ID" value="CAG0891664.1"/>
    <property type="molecule type" value="Genomic_DNA"/>
</dbReference>
<feature type="region of interest" description="Disordered" evidence="3">
    <location>
        <begin position="1149"/>
        <end position="1168"/>
    </location>
</feature>
<dbReference type="Proteomes" id="UP000677054">
    <property type="component" value="Unassembled WGS sequence"/>
</dbReference>
<gene>
    <name evidence="6" type="ORF">DSTB1V02_LOCUS6686</name>
</gene>
<feature type="compositionally biased region" description="Polar residues" evidence="3">
    <location>
        <begin position="762"/>
        <end position="784"/>
    </location>
</feature>
<feature type="compositionally biased region" description="Low complexity" evidence="3">
    <location>
        <begin position="1657"/>
        <end position="1686"/>
    </location>
</feature>
<sequence>MSMLPQAAASLKEGQWDRKTFMGQELHGKTLAVVGLGRVGREVAVRMQAFGMKTVGYDPVIPREAAAEFGVESLALGEMWPRADFITVHTPLLPQTRRSVVSLWETAGGGKDGATRRITFWPAWNSQIWLSRFCGRNGRLCSLVVRSLHLINDEVLSQCKRGVKVVNVARGGIVDEAALLRALEDGRCGGAALDVFEEEPPRDPETWRLVRHPKVVATPHLGANTHEAQQRVAVEIAEQFVDMIHEKPLVGVVNAPSLSLAKTNEMKPWVGLGQALGAIAGALNPKGATPALHVDVILYGPGLNQKMFVATTAILVGLMKGSIENGINLVNAPILAEEAGITVREEHVPICTSDVLASGTSALKLVLKNGSTEHSLTGSLQGDIPLLYEIDGARFNTGVILSGQVLFFTGNHTSLPQIISKIMGSEGKVESALMSSEDKAKQTWFAIRTSNCIEGKIDVGTLARVVAQFLVLVTMKETGRHGMDLKAVHKGRLFYDHLDYHRRSYVDSARHPPRTNTTPSCKRITAKIFHESMENHLSIFHWPGSHLHETGEIHPEIPVGYHFPPLSSTYNTEDDHANDQGNYKVKFLETQVFALQAPNALLKWKTESAGMSSHSAQLPSPILASSPETVKRDFGPVHHTPMSLNRSKQLATPFPASIDSRTVAFSSLRTAPNFTRPASSFNSSLRMSDASTSASTANFNNSFCGNVERRKSTKCVITTPDKRFVSSFLLGQSTQHKENMPITEHLQASVNRNRILERRNSTESASSKIPSPAVTVSQRPSALQRNHFPDRNTLRPDLDKRNLEHVTTTRPLPVVSLRRPPLQHLRPDSNQFSTLNSSLRRQFQTNPLQYGALSQTRSLSPGNTINKPETEDQSGSMQDLLNFLKAQSRKRARATEDNEDSKKRVRRDSSSSCDSDGAPATAPPMSMPASFPIRTDVPPPQIQVPTSTPLVTDRKRSSEAITEASSPIKTATPKRRRIDVIEGSLSSSQRETQKRPAGSAAMTQRQKLARGGASETPATGKWQLEEFPEGTPQLSVEKEKTSSAETKMKEEVQTHFGQSEKGTQGKGKSGTVLDVGTPKDVTAAKKIDDQEKEGSTSKKVTRLRKPGEEYQSPLRLLPLILPSLEDVEMDKGKEKNRLSRMLRAFQDDAESEAPVTVQSTIAPSSAPSAITSTITSKSLTTPIPSAPSASVTTISSVVEPIISTSEATTSAKTAVEPVKTTASQDQSCASLLTTTTTTTSGHSPIMSPLAPESAVTSTAASASAHTVAPFSFGVAPVSSAATGTVTSISGPIATTSITAPTPAAGLFSFGAPKTTVKEVSSMPETTLIKSSPLVAAVSTPSTSAFTNVPSTNTFQLSGTSVPKSTAVPSMSLAPVSTMVSTTTMSLPFSFGAPLSSGSGGFSFGQDAYPAKSATASPTTTKFPSAPDSMNGSLSTAPSGGFTFGMAKSSGGSAASTISSGFTFPANTGPTTPSSKASQSQSPPTTSSTGFPTPSATPVFQFGATKTTAAPVSGVATAMVAPASKNTTTGASVFGTQSASATSSTFGSSAPSAGFTFNAGKSSAPAYGTSESQKPIFSFGMSKTPATTAANFTSPPTVTTASSAPFFAFGSSQPAPQSVFQFGGAPAAKTAVAMTTASQPQGSIFTFGQSAASTAPSSSFTFNSPANSSQAPSFGSSGSAGFQFGAQPSGQSFGTATGSQAPAASTQGFSFAATSPQGGFNFSSQQQGSTAQPGVFQFGSTNQQAPSFASATSPGPGFQQGMASQTTGFQFNPNAQPNFNFAGGSQPPQFGAPGSNLFTLGTASNTDQRPKRHAMRRSRR</sequence>
<dbReference type="InterPro" id="IPR006140">
    <property type="entry name" value="D-isomer_DH_NAD-bd"/>
</dbReference>
<evidence type="ECO:0000256" key="3">
    <source>
        <dbReference type="SAM" id="MobiDB-lite"/>
    </source>
</evidence>
<feature type="compositionally biased region" description="Low complexity" evidence="3">
    <location>
        <begin position="1768"/>
        <end position="1781"/>
    </location>
</feature>
<dbReference type="InterPro" id="IPR029752">
    <property type="entry name" value="D-isomer_DH_CS1"/>
</dbReference>
<keyword evidence="2" id="KW-0520">NAD</keyword>
<feature type="compositionally biased region" description="Basic and acidic residues" evidence="3">
    <location>
        <begin position="787"/>
        <end position="804"/>
    </location>
</feature>
<evidence type="ECO:0008006" key="8">
    <source>
        <dbReference type="Google" id="ProtNLM"/>
    </source>
</evidence>
<proteinExistence type="predicted"/>
<dbReference type="EMBL" id="LR900772">
    <property type="protein sequence ID" value="CAD7246843.1"/>
    <property type="molecule type" value="Genomic_DNA"/>
</dbReference>
<feature type="compositionally biased region" description="Low complexity" evidence="3">
    <location>
        <begin position="1159"/>
        <end position="1168"/>
    </location>
</feature>
<dbReference type="GO" id="GO:0004617">
    <property type="term" value="F:phosphoglycerate dehydrogenase activity"/>
    <property type="evidence" value="ECO:0007669"/>
    <property type="project" value="TreeGrafter"/>
</dbReference>
<dbReference type="SUPFAM" id="SSF51735">
    <property type="entry name" value="NAD(P)-binding Rossmann-fold domains"/>
    <property type="match status" value="1"/>
</dbReference>
<protein>
    <recommendedName>
        <fullName evidence="8">D-3-phosphoglycerate dehydrogenase</fullName>
    </recommendedName>
</protein>
<feature type="domain" description="D-isomer specific 2-hydroxyacid dehydrogenase NAD-binding" evidence="4">
    <location>
        <begin position="4"/>
        <end position="99"/>
    </location>
</feature>
<dbReference type="PANTHER" id="PTHR42938">
    <property type="entry name" value="FORMATE DEHYDROGENASE 1"/>
    <property type="match status" value="1"/>
</dbReference>